<dbReference type="STRING" id="886293.Sinac_5334"/>
<dbReference type="EMBL" id="CP003364">
    <property type="protein sequence ID" value="AGA29484.1"/>
    <property type="molecule type" value="Genomic_DNA"/>
</dbReference>
<name>L0DJC4_SINAD</name>
<dbReference type="eggNOG" id="ENOG50331RQ">
    <property type="taxonomic scope" value="Bacteria"/>
</dbReference>
<proteinExistence type="predicted"/>
<reference evidence="1 2" key="1">
    <citation type="submission" date="2012-02" db="EMBL/GenBank/DDBJ databases">
        <title>Complete sequence of chromosome of Singulisphaera acidiphila DSM 18658.</title>
        <authorList>
            <consortium name="US DOE Joint Genome Institute (JGI-PGF)"/>
            <person name="Lucas S."/>
            <person name="Copeland A."/>
            <person name="Lapidus A."/>
            <person name="Glavina del Rio T."/>
            <person name="Dalin E."/>
            <person name="Tice H."/>
            <person name="Bruce D."/>
            <person name="Goodwin L."/>
            <person name="Pitluck S."/>
            <person name="Peters L."/>
            <person name="Ovchinnikova G."/>
            <person name="Chertkov O."/>
            <person name="Kyrpides N."/>
            <person name="Mavromatis K."/>
            <person name="Ivanova N."/>
            <person name="Brettin T."/>
            <person name="Detter J.C."/>
            <person name="Han C."/>
            <person name="Larimer F."/>
            <person name="Land M."/>
            <person name="Hauser L."/>
            <person name="Markowitz V."/>
            <person name="Cheng J.-F."/>
            <person name="Hugenholtz P."/>
            <person name="Woyke T."/>
            <person name="Wu D."/>
            <person name="Tindall B."/>
            <person name="Pomrenke H."/>
            <person name="Brambilla E."/>
            <person name="Klenk H.-P."/>
            <person name="Eisen J.A."/>
        </authorList>
    </citation>
    <scope>NUCLEOTIDE SEQUENCE [LARGE SCALE GENOMIC DNA]</scope>
    <source>
        <strain evidence="2">ATCC BAA-1392 / DSM 18658 / VKM B-2454 / MOB10</strain>
    </source>
</reference>
<dbReference type="HOGENOM" id="CLU_1694343_0_0_0"/>
<accession>L0DJC4</accession>
<evidence type="ECO:0000313" key="1">
    <source>
        <dbReference type="EMBL" id="AGA29484.1"/>
    </source>
</evidence>
<gene>
    <name evidence="1" type="ordered locus">Sinac_5334</name>
</gene>
<dbReference type="AlphaFoldDB" id="L0DJC4"/>
<keyword evidence="2" id="KW-1185">Reference proteome</keyword>
<organism evidence="1 2">
    <name type="scientific">Singulisphaera acidiphila (strain ATCC BAA-1392 / DSM 18658 / VKM B-2454 / MOB10)</name>
    <dbReference type="NCBI Taxonomy" id="886293"/>
    <lineage>
        <taxon>Bacteria</taxon>
        <taxon>Pseudomonadati</taxon>
        <taxon>Planctomycetota</taxon>
        <taxon>Planctomycetia</taxon>
        <taxon>Isosphaerales</taxon>
        <taxon>Isosphaeraceae</taxon>
        <taxon>Singulisphaera</taxon>
    </lineage>
</organism>
<dbReference type="KEGG" id="saci:Sinac_5334"/>
<protein>
    <submittedName>
        <fullName evidence="1">Uncharacterized protein</fullName>
    </submittedName>
</protein>
<sequence>MIQFIWVGILPACLVALFLILRRPARQFAEEMHVDHARDLFRQQREWLEARFLTALGKVDPIEGLRWEEAHWHDEVLWARDRQTRRLLALIGVHFEASPFEVSPDPAPRHATALFEFRKGRWFAEGKRLDELRPDEAVRRNQRFEPVVLHPRRGF</sequence>
<dbReference type="OrthoDB" id="282265at2"/>
<dbReference type="RefSeq" id="WP_015248587.1">
    <property type="nucleotide sequence ID" value="NC_019892.1"/>
</dbReference>
<dbReference type="Proteomes" id="UP000010798">
    <property type="component" value="Chromosome"/>
</dbReference>
<evidence type="ECO:0000313" key="2">
    <source>
        <dbReference type="Proteomes" id="UP000010798"/>
    </source>
</evidence>